<evidence type="ECO:0000313" key="2">
    <source>
        <dbReference type="EMBL" id="KAJ7031276.1"/>
    </source>
</evidence>
<evidence type="ECO:0000256" key="1">
    <source>
        <dbReference type="SAM" id="MobiDB-lite"/>
    </source>
</evidence>
<reference evidence="2" key="1">
    <citation type="submission" date="2023-03" db="EMBL/GenBank/DDBJ databases">
        <title>Massive genome expansion in bonnet fungi (Mycena s.s.) driven by repeated elements and novel gene families across ecological guilds.</title>
        <authorList>
            <consortium name="Lawrence Berkeley National Laboratory"/>
            <person name="Harder C.B."/>
            <person name="Miyauchi S."/>
            <person name="Viragh M."/>
            <person name="Kuo A."/>
            <person name="Thoen E."/>
            <person name="Andreopoulos B."/>
            <person name="Lu D."/>
            <person name="Skrede I."/>
            <person name="Drula E."/>
            <person name="Henrissat B."/>
            <person name="Morin E."/>
            <person name="Kohler A."/>
            <person name="Barry K."/>
            <person name="LaButti K."/>
            <person name="Morin E."/>
            <person name="Salamov A."/>
            <person name="Lipzen A."/>
            <person name="Mereny Z."/>
            <person name="Hegedus B."/>
            <person name="Baldrian P."/>
            <person name="Stursova M."/>
            <person name="Weitz H."/>
            <person name="Taylor A."/>
            <person name="Grigoriev I.V."/>
            <person name="Nagy L.G."/>
            <person name="Martin F."/>
            <person name="Kauserud H."/>
        </authorList>
    </citation>
    <scope>NUCLEOTIDE SEQUENCE</scope>
    <source>
        <strain evidence="2">CBHHK200</strain>
    </source>
</reference>
<proteinExistence type="predicted"/>
<feature type="region of interest" description="Disordered" evidence="1">
    <location>
        <begin position="153"/>
        <end position="172"/>
    </location>
</feature>
<comment type="caution">
    <text evidence="2">The sequence shown here is derived from an EMBL/GenBank/DDBJ whole genome shotgun (WGS) entry which is preliminary data.</text>
</comment>
<keyword evidence="3" id="KW-1185">Reference proteome</keyword>
<gene>
    <name evidence="2" type="ORF">C8F04DRAFT_1111446</name>
</gene>
<feature type="region of interest" description="Disordered" evidence="1">
    <location>
        <begin position="63"/>
        <end position="83"/>
    </location>
</feature>
<protein>
    <submittedName>
        <fullName evidence="2">Uncharacterized protein</fullName>
    </submittedName>
</protein>
<accession>A0AAD6SNN2</accession>
<dbReference type="AlphaFoldDB" id="A0AAD6SNN2"/>
<organism evidence="2 3">
    <name type="scientific">Mycena alexandri</name>
    <dbReference type="NCBI Taxonomy" id="1745969"/>
    <lineage>
        <taxon>Eukaryota</taxon>
        <taxon>Fungi</taxon>
        <taxon>Dikarya</taxon>
        <taxon>Basidiomycota</taxon>
        <taxon>Agaricomycotina</taxon>
        <taxon>Agaricomycetes</taxon>
        <taxon>Agaricomycetidae</taxon>
        <taxon>Agaricales</taxon>
        <taxon>Marasmiineae</taxon>
        <taxon>Mycenaceae</taxon>
        <taxon>Mycena</taxon>
    </lineage>
</organism>
<dbReference type="EMBL" id="JARJCM010000083">
    <property type="protein sequence ID" value="KAJ7031276.1"/>
    <property type="molecule type" value="Genomic_DNA"/>
</dbReference>
<dbReference type="Proteomes" id="UP001218188">
    <property type="component" value="Unassembled WGS sequence"/>
</dbReference>
<sequence>MSSSLCSLPILARSGLGLSPRPRLPFMPRFLSLASGLSTYNPTLCPIYITRFMSRTELSSSNARDAARIRSKDPPAGLSGVHQTSSGYIGRVCRGYRGMSVFHPFYIGRGLLLMIIVRQLQLEPSPVFHAASALLQGARLGVDKAHKEIVSDMCGPGLRRGQSEEASEAPHV</sequence>
<name>A0AAD6SNN2_9AGAR</name>
<evidence type="ECO:0000313" key="3">
    <source>
        <dbReference type="Proteomes" id="UP001218188"/>
    </source>
</evidence>